<geneLocation type="plasmid" evidence="5">
    <name>pthaf100_a</name>
</geneLocation>
<dbReference type="CDD" id="cd04301">
    <property type="entry name" value="NAT_SF"/>
    <property type="match status" value="1"/>
</dbReference>
<reference evidence="4 5" key="1">
    <citation type="submission" date="2019-10" db="EMBL/GenBank/DDBJ databases">
        <title>Complete genome sequence of Vibrio sp. strain THAF100, isolated from non-filtered water from the water column of tank 6 of a marine aquarium containing stony-coral fragments. Water maintained at 26 degree C.</title>
        <authorList>
            <person name="Ruckert C."/>
            <person name="Franco A."/>
            <person name="Kalinowski J."/>
            <person name="Glaeser S."/>
        </authorList>
    </citation>
    <scope>NUCLEOTIDE SEQUENCE [LARGE SCALE GENOMIC DNA]</scope>
    <source>
        <strain evidence="4 5">THAF100</strain>
        <plasmid evidence="5">pthaf100_a</plasmid>
    </source>
</reference>
<keyword evidence="2" id="KW-0012">Acyltransferase</keyword>
<keyword evidence="4" id="KW-0614">Plasmid</keyword>
<protein>
    <submittedName>
        <fullName evidence="4">Putative acetyltransferase</fullName>
    </submittedName>
</protein>
<dbReference type="PANTHER" id="PTHR43626">
    <property type="entry name" value="ACYL-COA N-ACYLTRANSFERASE"/>
    <property type="match status" value="1"/>
</dbReference>
<dbReference type="GO" id="GO:0008080">
    <property type="term" value="F:N-acetyltransferase activity"/>
    <property type="evidence" value="ECO:0007669"/>
    <property type="project" value="InterPro"/>
</dbReference>
<dbReference type="OrthoDB" id="9775804at2"/>
<dbReference type="AlphaFoldDB" id="A0A5P9CQ88"/>
<evidence type="ECO:0000256" key="1">
    <source>
        <dbReference type="ARBA" id="ARBA00022679"/>
    </source>
</evidence>
<keyword evidence="5" id="KW-1185">Reference proteome</keyword>
<dbReference type="Proteomes" id="UP000326936">
    <property type="component" value="Plasmid pTHAF100_a"/>
</dbReference>
<gene>
    <name evidence="4" type="ORF">FIV01_18585</name>
</gene>
<dbReference type="GO" id="GO:0005737">
    <property type="term" value="C:cytoplasm"/>
    <property type="evidence" value="ECO:0007669"/>
    <property type="project" value="TreeGrafter"/>
</dbReference>
<feature type="domain" description="N-acetyltransferase" evidence="3">
    <location>
        <begin position="3"/>
        <end position="135"/>
    </location>
</feature>
<dbReference type="InterPro" id="IPR016181">
    <property type="entry name" value="Acyl_CoA_acyltransferase"/>
</dbReference>
<dbReference type="SUPFAM" id="SSF55729">
    <property type="entry name" value="Acyl-CoA N-acyltransferases (Nat)"/>
    <property type="match status" value="1"/>
</dbReference>
<dbReference type="InterPro" id="IPR045039">
    <property type="entry name" value="NSI-like"/>
</dbReference>
<dbReference type="EMBL" id="CP045351">
    <property type="protein sequence ID" value="QFT28405.1"/>
    <property type="molecule type" value="Genomic_DNA"/>
</dbReference>
<dbReference type="Gene3D" id="3.40.630.30">
    <property type="match status" value="1"/>
</dbReference>
<name>A0A5P9CQ88_9VIBR</name>
<evidence type="ECO:0000256" key="2">
    <source>
        <dbReference type="ARBA" id="ARBA00023315"/>
    </source>
</evidence>
<proteinExistence type="predicted"/>
<keyword evidence="1 4" id="KW-0808">Transferase</keyword>
<sequence length="135" mass="15233">MEVCVQISKEIQESEVVNLYRENGWSSAQCPDKLIPALLNSDTLVTARVNNELVGLGNAISDGSLVVYFPHLLVHPKYQGRGIGRKIMQVMQTKYQSFHQQMLTSDIEAVEFYKALGFERAGKTEPMWIYAGDDH</sequence>
<organism evidence="4 5">
    <name type="scientific">Vibrio aquimaris</name>
    <dbReference type="NCBI Taxonomy" id="2587862"/>
    <lineage>
        <taxon>Bacteria</taxon>
        <taxon>Pseudomonadati</taxon>
        <taxon>Pseudomonadota</taxon>
        <taxon>Gammaproteobacteria</taxon>
        <taxon>Vibrionales</taxon>
        <taxon>Vibrionaceae</taxon>
        <taxon>Vibrio</taxon>
    </lineage>
</organism>
<dbReference type="Pfam" id="PF13673">
    <property type="entry name" value="Acetyltransf_10"/>
    <property type="match status" value="1"/>
</dbReference>
<dbReference type="RefSeq" id="WP_152432403.1">
    <property type="nucleotide sequence ID" value="NZ_CBCSDK010000022.1"/>
</dbReference>
<evidence type="ECO:0000313" key="5">
    <source>
        <dbReference type="Proteomes" id="UP000326936"/>
    </source>
</evidence>
<dbReference type="PROSITE" id="PS51186">
    <property type="entry name" value="GNAT"/>
    <property type="match status" value="1"/>
</dbReference>
<dbReference type="InterPro" id="IPR000182">
    <property type="entry name" value="GNAT_dom"/>
</dbReference>
<evidence type="ECO:0000259" key="3">
    <source>
        <dbReference type="PROSITE" id="PS51186"/>
    </source>
</evidence>
<dbReference type="PANTHER" id="PTHR43626:SF4">
    <property type="entry name" value="GCN5-RELATED N-ACETYLTRANSFERASE 2, CHLOROPLASTIC"/>
    <property type="match status" value="1"/>
</dbReference>
<accession>A0A5P9CQ88</accession>
<dbReference type="KEGG" id="vaq:FIV01_18585"/>
<evidence type="ECO:0000313" key="4">
    <source>
        <dbReference type="EMBL" id="QFT28405.1"/>
    </source>
</evidence>